<dbReference type="SUPFAM" id="SSF52283">
    <property type="entry name" value="Formate/glycerate dehydrogenase catalytic domain-like"/>
    <property type="match status" value="1"/>
</dbReference>
<gene>
    <name evidence="2" type="ORF">BJF92_15520</name>
</gene>
<dbReference type="Gene3D" id="3.40.50.720">
    <property type="entry name" value="NAD(P)-binding Rossmann-like Domain"/>
    <property type="match status" value="1"/>
</dbReference>
<evidence type="ECO:0000313" key="3">
    <source>
        <dbReference type="Proteomes" id="UP000186143"/>
    </source>
</evidence>
<dbReference type="Pfam" id="PF05222">
    <property type="entry name" value="AlaDh_PNT_N"/>
    <property type="match status" value="1"/>
</dbReference>
<dbReference type="InterPro" id="IPR007886">
    <property type="entry name" value="AlaDH/PNT_N"/>
</dbReference>
<evidence type="ECO:0000259" key="1">
    <source>
        <dbReference type="Pfam" id="PF05222"/>
    </source>
</evidence>
<accession>A0A1Q9AM07</accession>
<proteinExistence type="predicted"/>
<dbReference type="EMBL" id="MKIO01000022">
    <property type="protein sequence ID" value="OLP56300.1"/>
    <property type="molecule type" value="Genomic_DNA"/>
</dbReference>
<comment type="caution">
    <text evidence="2">The sequence shown here is derived from an EMBL/GenBank/DDBJ whole genome shotgun (WGS) entry which is preliminary data.</text>
</comment>
<dbReference type="AlphaFoldDB" id="A0A1Q9AM07"/>
<evidence type="ECO:0000313" key="2">
    <source>
        <dbReference type="EMBL" id="OLP56300.1"/>
    </source>
</evidence>
<dbReference type="Proteomes" id="UP000186143">
    <property type="component" value="Unassembled WGS sequence"/>
</dbReference>
<organism evidence="2 3">
    <name type="scientific">Xaviernesmea rhizosphaerae</name>
    <dbReference type="NCBI Taxonomy" id="1672749"/>
    <lineage>
        <taxon>Bacteria</taxon>
        <taxon>Pseudomonadati</taxon>
        <taxon>Pseudomonadota</taxon>
        <taxon>Alphaproteobacteria</taxon>
        <taxon>Hyphomicrobiales</taxon>
        <taxon>Rhizobiaceae</taxon>
        <taxon>Rhizobium/Agrobacterium group</taxon>
        <taxon>Xaviernesmea</taxon>
    </lineage>
</organism>
<dbReference type="RefSeq" id="WP_425356452.1">
    <property type="nucleotide sequence ID" value="NZ_MKIO01000022.1"/>
</dbReference>
<name>A0A1Q9AM07_9HYPH</name>
<sequence length="61" mass="6402">MSTDICYNLEVRSKIGAAGELHEGEARVALMPDSAAQFHKLGHECLIEAGAGETAGFPDDA</sequence>
<dbReference type="STRING" id="1672749.BJF92_15520"/>
<reference evidence="2 3" key="1">
    <citation type="submission" date="2016-09" db="EMBL/GenBank/DDBJ databases">
        <title>Rhizobium sp. nov., a novel species isolated from the rice rhizosphere.</title>
        <authorList>
            <person name="Zhao J."/>
            <person name="Zhang X."/>
        </authorList>
    </citation>
    <scope>NUCLEOTIDE SEQUENCE [LARGE SCALE GENOMIC DNA]</scope>
    <source>
        <strain evidence="2 3">MH17</strain>
    </source>
</reference>
<feature type="domain" description="Alanine dehydrogenase/pyridine nucleotide transhydrogenase N-terminal" evidence="1">
    <location>
        <begin position="19"/>
        <end position="61"/>
    </location>
</feature>
<protein>
    <recommendedName>
        <fullName evidence="1">Alanine dehydrogenase/pyridine nucleotide transhydrogenase N-terminal domain-containing protein</fullName>
    </recommendedName>
</protein>